<organism evidence="2 3">
    <name type="scientific">Rhodococcus cercidiphylli</name>
    <dbReference type="NCBI Taxonomy" id="489916"/>
    <lineage>
        <taxon>Bacteria</taxon>
        <taxon>Bacillati</taxon>
        <taxon>Actinomycetota</taxon>
        <taxon>Actinomycetes</taxon>
        <taxon>Mycobacteriales</taxon>
        <taxon>Nocardiaceae</taxon>
        <taxon>Rhodococcus</taxon>
    </lineage>
</organism>
<gene>
    <name evidence="2" type="ORF">R3P95_09955</name>
</gene>
<dbReference type="Proteomes" id="UP001185899">
    <property type="component" value="Unassembled WGS sequence"/>
</dbReference>
<evidence type="ECO:0000313" key="2">
    <source>
        <dbReference type="EMBL" id="MDV6230873.1"/>
    </source>
</evidence>
<feature type="domain" description="4Fe-4S Wbl-type" evidence="1">
    <location>
        <begin position="47"/>
        <end position="113"/>
    </location>
</feature>
<dbReference type="EMBL" id="JAWLKE010000003">
    <property type="protein sequence ID" value="MDV6230873.1"/>
    <property type="molecule type" value="Genomic_DNA"/>
</dbReference>
<name>A0ABU4AX99_9NOCA</name>
<sequence>MTTALFTSSNSLVIGYLIRRYTRRTQLMDWNELVSALASVPALSGAVCRSRAPLFDATHDALETSEKRTERISVAQALCGGCPALVECRDWAHQQLGKLSGVVAGELYEPENTIGRLDTHQAANAVVDFVQGRSRTVVTDVAQALDITRGTAAMALSRAARAGLIHRVEIGVYSGKPVVEHAIGVSA</sequence>
<comment type="caution">
    <text evidence="2">The sequence shown here is derived from an EMBL/GenBank/DDBJ whole genome shotgun (WGS) entry which is preliminary data.</text>
</comment>
<accession>A0ABU4AX99</accession>
<reference evidence="2 3" key="1">
    <citation type="submission" date="2023-10" db="EMBL/GenBank/DDBJ databases">
        <title>Development of a sustainable strategy for remediation of hydrocarbon-contaminated territories based on the waste exchange concept.</title>
        <authorList>
            <person name="Krivoruchko A."/>
        </authorList>
    </citation>
    <scope>NUCLEOTIDE SEQUENCE [LARGE SCALE GENOMIC DNA]</scope>
    <source>
        <strain evidence="2 3">IEGM 1322</strain>
    </source>
</reference>
<dbReference type="PROSITE" id="PS51674">
    <property type="entry name" value="4FE4S_WBL"/>
    <property type="match status" value="1"/>
</dbReference>
<proteinExistence type="predicted"/>
<dbReference type="InterPro" id="IPR034768">
    <property type="entry name" value="4FE4S_WBL"/>
</dbReference>
<evidence type="ECO:0000259" key="1">
    <source>
        <dbReference type="PROSITE" id="PS51674"/>
    </source>
</evidence>
<evidence type="ECO:0000313" key="3">
    <source>
        <dbReference type="Proteomes" id="UP001185899"/>
    </source>
</evidence>
<keyword evidence="3" id="KW-1185">Reference proteome</keyword>
<protein>
    <recommendedName>
        <fullName evidence="1">4Fe-4S Wbl-type domain-containing protein</fullName>
    </recommendedName>
</protein>